<accession>A0ACA9LE72</accession>
<sequence>MRSFNQYLYFFIASTLLNLFIIPYTSATSNAISTAPFDVPQYWTNTNFLRVIDLTTHVSRETTTIAAKNVHSEPLGEYYFPIKESLDEHLSYIEASEKRANKVFEVTKAEFDSLKIQFYKITFDRLINPNEKIVLVVKTAFTHILTPYPLEIAQTGRQNLLYRGSIYGNSAYFTEQQKTNIKLPTANVISYTEKPGPVSLNGNTITYGPFLDVKPSASGELSVHYEFQQALLTVKGLRRDLEISHWGGNLAVEEHYNLTHDGARDEIGNVSTSRLRSEWDKTVMEFRPRYPLFGGWNYTWNYGYNVLLGDFLGYNRQNGRYILNIPFINPLHNAVYDKVQIRIILPEGASNVKVETPFPVNKETHTVFKTYFDSKGRYLVVLDKYNVVAEHAVPLQVSYEYGSLELLRKPLVASTFFFCGFLLSIIYSRMEFSIKKKSV</sequence>
<reference evidence="1" key="1">
    <citation type="submission" date="2021-06" db="EMBL/GenBank/DDBJ databases">
        <authorList>
            <person name="Kallberg Y."/>
            <person name="Tangrot J."/>
            <person name="Rosling A."/>
        </authorList>
    </citation>
    <scope>NUCLEOTIDE SEQUENCE</scope>
    <source>
        <strain evidence="1">CL356</strain>
    </source>
</reference>
<gene>
    <name evidence="1" type="ORF">ACOLOM_LOCUS3596</name>
</gene>
<comment type="caution">
    <text evidence="1">The sequence shown here is derived from an EMBL/GenBank/DDBJ whole genome shotgun (WGS) entry which is preliminary data.</text>
</comment>
<keyword evidence="2" id="KW-1185">Reference proteome</keyword>
<evidence type="ECO:0000313" key="1">
    <source>
        <dbReference type="EMBL" id="CAG8519705.1"/>
    </source>
</evidence>
<proteinExistence type="predicted"/>
<protein>
    <submittedName>
        <fullName evidence="1">9344_t:CDS:1</fullName>
    </submittedName>
</protein>
<organism evidence="1 2">
    <name type="scientific">Acaulospora colombiana</name>
    <dbReference type="NCBI Taxonomy" id="27376"/>
    <lineage>
        <taxon>Eukaryota</taxon>
        <taxon>Fungi</taxon>
        <taxon>Fungi incertae sedis</taxon>
        <taxon>Mucoromycota</taxon>
        <taxon>Glomeromycotina</taxon>
        <taxon>Glomeromycetes</taxon>
        <taxon>Diversisporales</taxon>
        <taxon>Acaulosporaceae</taxon>
        <taxon>Acaulospora</taxon>
    </lineage>
</organism>
<dbReference type="Proteomes" id="UP000789525">
    <property type="component" value="Unassembled WGS sequence"/>
</dbReference>
<evidence type="ECO:0000313" key="2">
    <source>
        <dbReference type="Proteomes" id="UP000789525"/>
    </source>
</evidence>
<name>A0ACA9LE72_9GLOM</name>
<dbReference type="EMBL" id="CAJVPT010005400">
    <property type="protein sequence ID" value="CAG8519705.1"/>
    <property type="molecule type" value="Genomic_DNA"/>
</dbReference>